<comment type="caution">
    <text evidence="1">The sequence shown here is derived from an EMBL/GenBank/DDBJ whole genome shotgun (WGS) entry which is preliminary data.</text>
</comment>
<dbReference type="EMBL" id="CAJVPS010021514">
    <property type="protein sequence ID" value="CAG8707771.1"/>
    <property type="molecule type" value="Genomic_DNA"/>
</dbReference>
<gene>
    <name evidence="1" type="ORF">ALEPTO_LOCUS11797</name>
</gene>
<dbReference type="SUPFAM" id="SSF47413">
    <property type="entry name" value="lambda repressor-like DNA-binding domains"/>
    <property type="match status" value="1"/>
</dbReference>
<dbReference type="Proteomes" id="UP000789508">
    <property type="component" value="Unassembled WGS sequence"/>
</dbReference>
<dbReference type="Gene3D" id="1.10.260.40">
    <property type="entry name" value="lambda repressor-like DNA-binding domains"/>
    <property type="match status" value="1"/>
</dbReference>
<dbReference type="AlphaFoldDB" id="A0A9N9HVI6"/>
<proteinExistence type="predicted"/>
<sequence>DITPDLAARLALYFDSTVEFWLNLQRSYEEEVAREKSELLKEEIIPYKEKRGTSKYASAH</sequence>
<feature type="non-terminal residue" evidence="1">
    <location>
        <position position="1"/>
    </location>
</feature>
<accession>A0A9N9HVI6</accession>
<organism evidence="1 2">
    <name type="scientific">Ambispora leptoticha</name>
    <dbReference type="NCBI Taxonomy" id="144679"/>
    <lineage>
        <taxon>Eukaryota</taxon>
        <taxon>Fungi</taxon>
        <taxon>Fungi incertae sedis</taxon>
        <taxon>Mucoromycota</taxon>
        <taxon>Glomeromycotina</taxon>
        <taxon>Glomeromycetes</taxon>
        <taxon>Archaeosporales</taxon>
        <taxon>Ambisporaceae</taxon>
        <taxon>Ambispora</taxon>
    </lineage>
</organism>
<protein>
    <submittedName>
        <fullName evidence="1">12923_t:CDS:1</fullName>
    </submittedName>
</protein>
<dbReference type="GO" id="GO:0003677">
    <property type="term" value="F:DNA binding"/>
    <property type="evidence" value="ECO:0007669"/>
    <property type="project" value="InterPro"/>
</dbReference>
<evidence type="ECO:0000313" key="1">
    <source>
        <dbReference type="EMBL" id="CAG8707771.1"/>
    </source>
</evidence>
<reference evidence="1" key="1">
    <citation type="submission" date="2021-06" db="EMBL/GenBank/DDBJ databases">
        <authorList>
            <person name="Kallberg Y."/>
            <person name="Tangrot J."/>
            <person name="Rosling A."/>
        </authorList>
    </citation>
    <scope>NUCLEOTIDE SEQUENCE</scope>
    <source>
        <strain evidence="1">FL130A</strain>
    </source>
</reference>
<name>A0A9N9HVI6_9GLOM</name>
<evidence type="ECO:0000313" key="2">
    <source>
        <dbReference type="Proteomes" id="UP000789508"/>
    </source>
</evidence>
<keyword evidence="2" id="KW-1185">Reference proteome</keyword>
<dbReference type="InterPro" id="IPR010982">
    <property type="entry name" value="Lambda_DNA-bd_dom_sf"/>
</dbReference>